<organism evidence="1 2">
    <name type="scientific">Xanthomonas vasicola</name>
    <dbReference type="NCBI Taxonomy" id="56459"/>
    <lineage>
        <taxon>Bacteria</taxon>
        <taxon>Pseudomonadati</taxon>
        <taxon>Pseudomonadota</taxon>
        <taxon>Gammaproteobacteria</taxon>
        <taxon>Lysobacterales</taxon>
        <taxon>Lysobacteraceae</taxon>
        <taxon>Xanthomonas</taxon>
    </lineage>
</organism>
<comment type="caution">
    <text evidence="1">The sequence shown here is derived from an EMBL/GenBank/DDBJ whole genome shotgun (WGS) entry which is preliminary data.</text>
</comment>
<reference evidence="2" key="1">
    <citation type="journal article" date="2020" name="Phytopathology">
        <title>Genomic acquisitions in emerging populations of Xanthomonas vasicola pv. vasculorum infecting corn in the U.S. and Argentina.</title>
        <authorList>
            <person name="Perez-Quintero A.L."/>
        </authorList>
    </citation>
    <scope>NUCLEOTIDE SEQUENCE [LARGE SCALE GENOMIC DNA]</scope>
    <source>
        <strain evidence="2">Xvh-L</strain>
    </source>
</reference>
<sequence>MVRTCNTALIFHPTGDNNAASAPHHRRQHCRQYRLDPHPSWRHRLGIYLLHGALKRASQPSEQHIAITWVTPAI</sequence>
<evidence type="ECO:0000313" key="2">
    <source>
        <dbReference type="Proteomes" id="UP000320455"/>
    </source>
</evidence>
<dbReference type="Proteomes" id="UP000320455">
    <property type="component" value="Unassembled WGS sequence"/>
</dbReference>
<name>A0ABD7SCQ8_XANVA</name>
<proteinExistence type="predicted"/>
<keyword evidence="2" id="KW-1185">Reference proteome</keyword>
<protein>
    <submittedName>
        <fullName evidence="1">Uncharacterized protein</fullName>
    </submittedName>
</protein>
<gene>
    <name evidence="1" type="ORF">FQK01_08695</name>
</gene>
<evidence type="ECO:0000313" key="1">
    <source>
        <dbReference type="EMBL" id="TWQ54304.1"/>
    </source>
</evidence>
<dbReference type="EMBL" id="VOCK01000010">
    <property type="protein sequence ID" value="TWQ54304.1"/>
    <property type="molecule type" value="Genomic_DNA"/>
</dbReference>
<dbReference type="AlphaFoldDB" id="A0ABD7SCQ8"/>
<accession>A0ABD7SCQ8</accession>